<reference evidence="1" key="1">
    <citation type="submission" date="2020-06" db="EMBL/GenBank/DDBJ databases">
        <authorList>
            <person name="Li T."/>
            <person name="Hu X."/>
            <person name="Zhang T."/>
            <person name="Song X."/>
            <person name="Zhang H."/>
            <person name="Dai N."/>
            <person name="Sheng W."/>
            <person name="Hou X."/>
            <person name="Wei L."/>
        </authorList>
    </citation>
    <scope>NUCLEOTIDE SEQUENCE</scope>
    <source>
        <strain evidence="1">KEN1</strain>
        <tissue evidence="1">Leaf</tissue>
    </source>
</reference>
<accession>A0AAW2VYA7</accession>
<gene>
    <name evidence="1" type="ORF">Slati_2732200</name>
</gene>
<organism evidence="1">
    <name type="scientific">Sesamum latifolium</name>
    <dbReference type="NCBI Taxonomy" id="2727402"/>
    <lineage>
        <taxon>Eukaryota</taxon>
        <taxon>Viridiplantae</taxon>
        <taxon>Streptophyta</taxon>
        <taxon>Embryophyta</taxon>
        <taxon>Tracheophyta</taxon>
        <taxon>Spermatophyta</taxon>
        <taxon>Magnoliopsida</taxon>
        <taxon>eudicotyledons</taxon>
        <taxon>Gunneridae</taxon>
        <taxon>Pentapetalae</taxon>
        <taxon>asterids</taxon>
        <taxon>lamiids</taxon>
        <taxon>Lamiales</taxon>
        <taxon>Pedaliaceae</taxon>
        <taxon>Sesamum</taxon>
    </lineage>
</organism>
<proteinExistence type="predicted"/>
<name>A0AAW2VYA7_9LAMI</name>
<evidence type="ECO:0000313" key="1">
    <source>
        <dbReference type="EMBL" id="KAL0433979.1"/>
    </source>
</evidence>
<dbReference type="AlphaFoldDB" id="A0AAW2VYA7"/>
<protein>
    <submittedName>
        <fullName evidence="1">Uncharacterized protein</fullName>
    </submittedName>
</protein>
<comment type="caution">
    <text evidence="1">The sequence shown here is derived from an EMBL/GenBank/DDBJ whole genome shotgun (WGS) entry which is preliminary data.</text>
</comment>
<dbReference type="PANTHER" id="PTHR10775:SF182">
    <property type="entry name" value="TRANSPOSON, EN_SPM-LIKE, TRANSPOSASE-ASSOCIATED DOMAIN PROTEIN-RELATED"/>
    <property type="match status" value="1"/>
</dbReference>
<reference evidence="1" key="2">
    <citation type="journal article" date="2024" name="Plant">
        <title>Genomic evolution and insights into agronomic trait innovations of Sesamum species.</title>
        <authorList>
            <person name="Miao H."/>
            <person name="Wang L."/>
            <person name="Qu L."/>
            <person name="Liu H."/>
            <person name="Sun Y."/>
            <person name="Le M."/>
            <person name="Wang Q."/>
            <person name="Wei S."/>
            <person name="Zheng Y."/>
            <person name="Lin W."/>
            <person name="Duan Y."/>
            <person name="Cao H."/>
            <person name="Xiong S."/>
            <person name="Wang X."/>
            <person name="Wei L."/>
            <person name="Li C."/>
            <person name="Ma Q."/>
            <person name="Ju M."/>
            <person name="Zhao R."/>
            <person name="Li G."/>
            <person name="Mu C."/>
            <person name="Tian Q."/>
            <person name="Mei H."/>
            <person name="Zhang T."/>
            <person name="Gao T."/>
            <person name="Zhang H."/>
        </authorList>
    </citation>
    <scope>NUCLEOTIDE SEQUENCE</scope>
    <source>
        <strain evidence="1">KEN1</strain>
    </source>
</reference>
<sequence length="180" mass="21547">MDYCKFCGEVRYKPAREPKPNRKKTPYAILGTYRLPLDCKRLYASKATAEHMTWHANHWTKEGSVCHPSDAEAWSSEHKWTKKNIFWELAYWGMYMIWHNLDVMYIEKNVFDNIFNTVIDIKGKMKDNLNAQKDLKIICNRPELVVDERRSNVKLIAVYTLTNDQKRRICEWIHHFNFSD</sequence>
<dbReference type="EMBL" id="JACGWN010000009">
    <property type="protein sequence ID" value="KAL0433979.1"/>
    <property type="molecule type" value="Genomic_DNA"/>
</dbReference>
<dbReference type="PANTHER" id="PTHR10775">
    <property type="entry name" value="OS08G0208400 PROTEIN"/>
    <property type="match status" value="1"/>
</dbReference>